<dbReference type="SUPFAM" id="SSF103473">
    <property type="entry name" value="MFS general substrate transporter"/>
    <property type="match status" value="1"/>
</dbReference>
<feature type="transmembrane region" description="Helical" evidence="4">
    <location>
        <begin position="309"/>
        <end position="331"/>
    </location>
</feature>
<feature type="transmembrane region" description="Helical" evidence="4">
    <location>
        <begin position="115"/>
        <end position="133"/>
    </location>
</feature>
<feature type="transmembrane region" description="Helical" evidence="4">
    <location>
        <begin position="205"/>
        <end position="225"/>
    </location>
</feature>
<feature type="transmembrane region" description="Helical" evidence="4">
    <location>
        <begin position="337"/>
        <end position="362"/>
    </location>
</feature>
<accession>A0ABR2ZXT5</accession>
<gene>
    <name evidence="6" type="ORF">AAF712_006538</name>
</gene>
<comment type="subcellular location">
    <subcellularLocation>
        <location evidence="1">Membrane</location>
        <topology evidence="1">Multi-pass membrane protein</topology>
    </subcellularLocation>
</comment>
<dbReference type="Pfam" id="PF07690">
    <property type="entry name" value="MFS_1"/>
    <property type="match status" value="1"/>
</dbReference>
<keyword evidence="4" id="KW-1133">Transmembrane helix</keyword>
<dbReference type="EMBL" id="JBBXMP010000035">
    <property type="protein sequence ID" value="KAL0066495.1"/>
    <property type="molecule type" value="Genomic_DNA"/>
</dbReference>
<evidence type="ECO:0000256" key="1">
    <source>
        <dbReference type="ARBA" id="ARBA00004141"/>
    </source>
</evidence>
<organism evidence="6 7">
    <name type="scientific">Marasmius tenuissimus</name>
    <dbReference type="NCBI Taxonomy" id="585030"/>
    <lineage>
        <taxon>Eukaryota</taxon>
        <taxon>Fungi</taxon>
        <taxon>Dikarya</taxon>
        <taxon>Basidiomycota</taxon>
        <taxon>Agaricomycotina</taxon>
        <taxon>Agaricomycetes</taxon>
        <taxon>Agaricomycetidae</taxon>
        <taxon>Agaricales</taxon>
        <taxon>Marasmiineae</taxon>
        <taxon>Marasmiaceae</taxon>
        <taxon>Marasmius</taxon>
    </lineage>
</organism>
<comment type="caution">
    <text evidence="6">The sequence shown here is derived from an EMBL/GenBank/DDBJ whole genome shotgun (WGS) entry which is preliminary data.</text>
</comment>
<dbReference type="InterPro" id="IPR020846">
    <property type="entry name" value="MFS_dom"/>
</dbReference>
<feature type="domain" description="Major facilitator superfamily (MFS) profile" evidence="5">
    <location>
        <begin position="247"/>
        <end position="436"/>
    </location>
</feature>
<feature type="transmembrane region" description="Helical" evidence="4">
    <location>
        <begin position="246"/>
        <end position="266"/>
    </location>
</feature>
<evidence type="ECO:0000313" key="7">
    <source>
        <dbReference type="Proteomes" id="UP001437256"/>
    </source>
</evidence>
<feature type="transmembrane region" description="Helical" evidence="4">
    <location>
        <begin position="79"/>
        <end position="103"/>
    </location>
</feature>
<feature type="transmembrane region" description="Helical" evidence="4">
    <location>
        <begin position="145"/>
        <end position="167"/>
    </location>
</feature>
<feature type="transmembrane region" description="Helical" evidence="4">
    <location>
        <begin position="374"/>
        <end position="394"/>
    </location>
</feature>
<evidence type="ECO:0000259" key="5">
    <source>
        <dbReference type="PROSITE" id="PS50850"/>
    </source>
</evidence>
<dbReference type="InterPro" id="IPR036259">
    <property type="entry name" value="MFS_trans_sf"/>
</dbReference>
<feature type="transmembrane region" description="Helical" evidence="4">
    <location>
        <begin position="278"/>
        <end position="297"/>
    </location>
</feature>
<keyword evidence="7" id="KW-1185">Reference proteome</keyword>
<evidence type="ECO:0000256" key="3">
    <source>
        <dbReference type="SAM" id="MobiDB-lite"/>
    </source>
</evidence>
<proteinExistence type="inferred from homology"/>
<feature type="transmembrane region" description="Helical" evidence="4">
    <location>
        <begin position="406"/>
        <end position="423"/>
    </location>
</feature>
<evidence type="ECO:0000313" key="6">
    <source>
        <dbReference type="EMBL" id="KAL0066495.1"/>
    </source>
</evidence>
<dbReference type="InterPro" id="IPR050327">
    <property type="entry name" value="Proton-linked_MCT"/>
</dbReference>
<feature type="transmembrane region" description="Helical" evidence="4">
    <location>
        <begin position="174"/>
        <end position="193"/>
    </location>
</feature>
<keyword evidence="4" id="KW-0472">Membrane</keyword>
<dbReference type="InterPro" id="IPR011701">
    <property type="entry name" value="MFS"/>
</dbReference>
<dbReference type="Proteomes" id="UP001437256">
    <property type="component" value="Unassembled WGS sequence"/>
</dbReference>
<dbReference type="PANTHER" id="PTHR11360">
    <property type="entry name" value="MONOCARBOXYLATE TRANSPORTER"/>
    <property type="match status" value="1"/>
</dbReference>
<dbReference type="PROSITE" id="PS50850">
    <property type="entry name" value="MFS"/>
    <property type="match status" value="1"/>
</dbReference>
<sequence length="436" mass="46752">MSHSGHHMQDAIGGSGSSASGSHHDLTSSHQAKSSIHDLKKEGSSFMVEEPGVKSASREGSRIDVGYPEGGAEAIRTTIGAFMTLFVQFGIMNSFGVFEAQYVRANLRSKSESDIAWIGTFQFFIFFFSGAFVGRFFDSFGAKPLLLPGTVILVLSLIATSYCYAYYQFFLAQGLLFGSSLGGVVFPIVLNKLIPVVGFPTTVRIVAGICAAILLPASALVRTRFPRRPFNRDISSLVDVEGFKDLGYILFLAASVITMLGTYNPYIFVTVYAESRGFGSTVSIYILSIMNAGSFFGRLIPGALADKLGFFNILSIALTVAAPILFCWLVVSSAAGFIVWAVFYGFFSGAFIALLPACIGKFTPDPTKYGGRAGMVFAFVGIAVLCGPPIAGALITRGHGNFDQMIVYSGVMCVAGAALYWVARFKATSGRLFVKF</sequence>
<dbReference type="Gene3D" id="1.20.1250.20">
    <property type="entry name" value="MFS general substrate transporter like domains"/>
    <property type="match status" value="2"/>
</dbReference>
<dbReference type="PANTHER" id="PTHR11360:SF284">
    <property type="entry name" value="EG:103B4.3 PROTEIN-RELATED"/>
    <property type="match status" value="1"/>
</dbReference>
<evidence type="ECO:0000256" key="2">
    <source>
        <dbReference type="ARBA" id="ARBA00006727"/>
    </source>
</evidence>
<name>A0ABR2ZXT5_9AGAR</name>
<feature type="region of interest" description="Disordered" evidence="3">
    <location>
        <begin position="1"/>
        <end position="34"/>
    </location>
</feature>
<protein>
    <recommendedName>
        <fullName evidence="5">Major facilitator superfamily (MFS) profile domain-containing protein</fullName>
    </recommendedName>
</protein>
<comment type="similarity">
    <text evidence="2">Belongs to the major facilitator superfamily. Monocarboxylate porter (TC 2.A.1.13) family.</text>
</comment>
<evidence type="ECO:0000256" key="4">
    <source>
        <dbReference type="SAM" id="Phobius"/>
    </source>
</evidence>
<keyword evidence="4" id="KW-0812">Transmembrane</keyword>
<reference evidence="6 7" key="1">
    <citation type="submission" date="2024-05" db="EMBL/GenBank/DDBJ databases">
        <title>A draft genome resource for the thread blight pathogen Marasmius tenuissimus strain MS-2.</title>
        <authorList>
            <person name="Yulfo-Soto G.E."/>
            <person name="Baruah I.K."/>
            <person name="Amoako-Attah I."/>
            <person name="Bukari Y."/>
            <person name="Meinhardt L.W."/>
            <person name="Bailey B.A."/>
            <person name="Cohen S.P."/>
        </authorList>
    </citation>
    <scope>NUCLEOTIDE SEQUENCE [LARGE SCALE GENOMIC DNA]</scope>
    <source>
        <strain evidence="6 7">MS-2</strain>
    </source>
</reference>